<dbReference type="PANTHER" id="PTHR38733">
    <property type="entry name" value="PROTEIN MCRC"/>
    <property type="match status" value="1"/>
</dbReference>
<evidence type="ECO:0000313" key="1">
    <source>
        <dbReference type="EMBL" id="VDB98352.1"/>
    </source>
</evidence>
<dbReference type="Proteomes" id="UP000294726">
    <property type="component" value="Chromosome"/>
</dbReference>
<dbReference type="EMBL" id="LR031358">
    <property type="protein sequence ID" value="VDB98352.1"/>
    <property type="molecule type" value="Genomic_DNA"/>
</dbReference>
<accession>A0AAQ2URQ3</accession>
<sequence>MKIKDNTRTAAAALQAISGIVDRIGDKTLGQLEKDGIFVFPDLIEDAEDITKDEIVLQKVDNCYRSSNVMGFIGLGSERLVIESRFSVGQQDYFFQYLLEKVLDLPNILSLNTAANQENRVFDWFVFLFPYYLKTAMRKGAYKTYIRHEYNNSNVRGVIDIARHVRQNSPFIGRVAYSQREFSYDNDLMELVRHTIEYIKSQPYGNHLLRQVKDQVDLVVSITGNYGYQNRNKIIIKNEDNPVRHAYFREYRTLQRLCLMILRHEKHQIGSGPEHFHGILFDGAWLWEEYINTLIGSDFDHPMNKGHKDAQELFSTDIRQQGLIYPDFLSKGSQNVTIADAKYKPVENIHNKDYLQVLAYMLRFDAKHGFYLYPERNTDEIGSLNLTLNSGSTYAHNVHPRNDIEVTKLGLKIPCPTDITYRYEDFKKDMSRAEREFLGQLVPNSVI</sequence>
<gene>
    <name evidence="1" type="ORF">OENI_1117</name>
</gene>
<evidence type="ECO:0000313" key="2">
    <source>
        <dbReference type="Proteomes" id="UP000294726"/>
    </source>
</evidence>
<dbReference type="RefSeq" id="WP_186413945.1">
    <property type="nucleotide sequence ID" value="NZ_LR031358.1"/>
</dbReference>
<dbReference type="AlphaFoldDB" id="A0AAQ2URQ3"/>
<dbReference type="REBASE" id="310832">
    <property type="entry name" value="Ooe1381McrBCP"/>
</dbReference>
<organism evidence="1 2">
    <name type="scientific">Oenococcus oeni</name>
    <name type="common">Leuconostoc oenos</name>
    <dbReference type="NCBI Taxonomy" id="1247"/>
    <lineage>
        <taxon>Bacteria</taxon>
        <taxon>Bacillati</taxon>
        <taxon>Bacillota</taxon>
        <taxon>Bacilli</taxon>
        <taxon>Lactobacillales</taxon>
        <taxon>Lactobacillaceae</taxon>
        <taxon>Oenococcus</taxon>
    </lineage>
</organism>
<reference evidence="1 2" key="1">
    <citation type="submission" date="2018-08" db="EMBL/GenBank/DDBJ databases">
        <authorList>
            <person name="Lorentzen P. G. S. M."/>
        </authorList>
    </citation>
    <scope>NUCLEOTIDE SEQUENCE [LARGE SCALE GENOMIC DNA]</scope>
    <source>
        <strain evidence="1 2">CRBO_1381</strain>
    </source>
</reference>
<dbReference type="InterPro" id="IPR019292">
    <property type="entry name" value="McrC"/>
</dbReference>
<dbReference type="Pfam" id="PF10117">
    <property type="entry name" value="McrBC"/>
    <property type="match status" value="1"/>
</dbReference>
<name>A0AAQ2URQ3_OENOE</name>
<proteinExistence type="predicted"/>
<dbReference type="PANTHER" id="PTHR38733:SF1">
    <property type="entry name" value="TYPE IV METHYL-DIRECTED RESTRICTION ENZYME ECOKMCRBC"/>
    <property type="match status" value="1"/>
</dbReference>
<protein>
    <submittedName>
        <fullName evidence="1">Uncharacterized protein</fullName>
    </submittedName>
</protein>